<evidence type="ECO:0000313" key="3">
    <source>
        <dbReference type="EMBL" id="KAF2899469.1"/>
    </source>
</evidence>
<dbReference type="GO" id="GO:0008017">
    <property type="term" value="F:microtubule binding"/>
    <property type="evidence" value="ECO:0007669"/>
    <property type="project" value="TreeGrafter"/>
</dbReference>
<dbReference type="EMBL" id="VTPC01002790">
    <property type="protein sequence ID" value="KAF2899469.1"/>
    <property type="molecule type" value="Genomic_DNA"/>
</dbReference>
<sequence>MHPELDRRKIRRFSRFFRVFRFYSANAKRRLSIFVLVLIFYCVIYPKTMTYLLFYPLFRLVFGTLYPAYASYKAVRTKNVKEYVKWMMYWIVFALFTCAETFTDVFLSWFPFYYEIKIILVIWLLSPATKGSSILYRKFVHPMLSRREHEIDEYISKAKEQSYKQVLDLGSKGVNVLMQTAIKGGGGIVNQLRKSYSLSDLSDSHDQSREERDETDVLTDSGLMRKKRVHLAASTSSGLYFSEVDVRQDVVTHVQSVEDISSGYSSGEALFSGQLPKLQGREGLVRSGSIGSSRSRSGRITRSTTVPRKATATDSDENEECTSRKELPDTDLININKQTLQNTTFIREKSESSSESEFLDVIEHVEPTPIHLDKNVVTTQYQEIENASISTFSTDNSNTENKVVDTENDSNPICKSSETTRLAVDIKDKVIAISNILEKSPQFILQAQTPFLYKSRSVGAINVTEVENPQPSLNKPVRAGKYKKRAAPLPPTNKKKEEKAEEESKNSDNDNASTIKATLVLKPGTVKPIGPSEDLSKSEVFINSSPKLKRKSKSPSKQESTLARFMMISKKLNFWHKDEDNAHPVHPGDVSDMKRSSW</sequence>
<keyword evidence="4" id="KW-1185">Reference proteome</keyword>
<evidence type="ECO:0000313" key="4">
    <source>
        <dbReference type="Proteomes" id="UP000801492"/>
    </source>
</evidence>
<comment type="caution">
    <text evidence="3">The sequence shown here is derived from an EMBL/GenBank/DDBJ whole genome shotgun (WGS) entry which is preliminary data.</text>
</comment>
<evidence type="ECO:0008006" key="5">
    <source>
        <dbReference type="Google" id="ProtNLM"/>
    </source>
</evidence>
<evidence type="ECO:0000256" key="2">
    <source>
        <dbReference type="SAM" id="Phobius"/>
    </source>
</evidence>
<protein>
    <recommendedName>
        <fullName evidence="5">Receptor expression-enhancing protein</fullName>
    </recommendedName>
</protein>
<accession>A0A8K0D585</accession>
<dbReference type="GO" id="GO:0071782">
    <property type="term" value="C:endoplasmic reticulum tubular network"/>
    <property type="evidence" value="ECO:0007669"/>
    <property type="project" value="TreeGrafter"/>
</dbReference>
<dbReference type="PANTHER" id="PTHR12300">
    <property type="entry name" value="HVA22-LIKE PROTEINS"/>
    <property type="match status" value="1"/>
</dbReference>
<name>A0A8K0D585_IGNLU</name>
<feature type="compositionally biased region" description="Basic and acidic residues" evidence="1">
    <location>
        <begin position="589"/>
        <end position="598"/>
    </location>
</feature>
<dbReference type="OrthoDB" id="10009287at2759"/>
<keyword evidence="2" id="KW-1133">Transmembrane helix</keyword>
<dbReference type="GO" id="GO:0005789">
    <property type="term" value="C:endoplasmic reticulum membrane"/>
    <property type="evidence" value="ECO:0007669"/>
    <property type="project" value="TreeGrafter"/>
</dbReference>
<feature type="transmembrane region" description="Helical" evidence="2">
    <location>
        <begin position="31"/>
        <end position="48"/>
    </location>
</feature>
<feature type="compositionally biased region" description="Basic and acidic residues" evidence="1">
    <location>
        <begin position="494"/>
        <end position="508"/>
    </location>
</feature>
<organism evidence="3 4">
    <name type="scientific">Ignelater luminosus</name>
    <name type="common">Cucubano</name>
    <name type="synonym">Pyrophorus luminosus</name>
    <dbReference type="NCBI Taxonomy" id="2038154"/>
    <lineage>
        <taxon>Eukaryota</taxon>
        <taxon>Metazoa</taxon>
        <taxon>Ecdysozoa</taxon>
        <taxon>Arthropoda</taxon>
        <taxon>Hexapoda</taxon>
        <taxon>Insecta</taxon>
        <taxon>Pterygota</taxon>
        <taxon>Neoptera</taxon>
        <taxon>Endopterygota</taxon>
        <taxon>Coleoptera</taxon>
        <taxon>Polyphaga</taxon>
        <taxon>Elateriformia</taxon>
        <taxon>Elateroidea</taxon>
        <taxon>Elateridae</taxon>
        <taxon>Agrypninae</taxon>
        <taxon>Pyrophorini</taxon>
        <taxon>Ignelater</taxon>
    </lineage>
</organism>
<feature type="transmembrane region" description="Helical" evidence="2">
    <location>
        <begin position="87"/>
        <end position="110"/>
    </location>
</feature>
<proteinExistence type="predicted"/>
<dbReference type="Proteomes" id="UP000801492">
    <property type="component" value="Unassembled WGS sequence"/>
</dbReference>
<keyword evidence="2" id="KW-0812">Transmembrane</keyword>
<dbReference type="GO" id="GO:0071786">
    <property type="term" value="P:endoplasmic reticulum tubular network organization"/>
    <property type="evidence" value="ECO:0007669"/>
    <property type="project" value="TreeGrafter"/>
</dbReference>
<feature type="region of interest" description="Disordered" evidence="1">
    <location>
        <begin position="285"/>
        <end position="326"/>
    </location>
</feature>
<feature type="region of interest" description="Disordered" evidence="1">
    <location>
        <begin position="468"/>
        <end position="562"/>
    </location>
</feature>
<keyword evidence="2" id="KW-0472">Membrane</keyword>
<feature type="compositionally biased region" description="Low complexity" evidence="1">
    <location>
        <begin position="286"/>
        <end position="305"/>
    </location>
</feature>
<reference evidence="3" key="1">
    <citation type="submission" date="2019-08" db="EMBL/GenBank/DDBJ databases">
        <title>The genome of the North American firefly Photinus pyralis.</title>
        <authorList>
            <consortium name="Photinus pyralis genome working group"/>
            <person name="Fallon T.R."/>
            <person name="Sander Lower S.E."/>
            <person name="Weng J.-K."/>
        </authorList>
    </citation>
    <scope>NUCLEOTIDE SEQUENCE</scope>
    <source>
        <strain evidence="3">TRF0915ILg1</strain>
        <tissue evidence="3">Whole body</tissue>
    </source>
</reference>
<dbReference type="AlphaFoldDB" id="A0A8K0D585"/>
<dbReference type="PANTHER" id="PTHR12300:SF117">
    <property type="entry name" value="LP05237P-RELATED"/>
    <property type="match status" value="1"/>
</dbReference>
<feature type="region of interest" description="Disordered" evidence="1">
    <location>
        <begin position="578"/>
        <end position="598"/>
    </location>
</feature>
<dbReference type="InterPro" id="IPR004345">
    <property type="entry name" value="TB2_DP1_HVA22"/>
</dbReference>
<evidence type="ECO:0000256" key="1">
    <source>
        <dbReference type="SAM" id="MobiDB-lite"/>
    </source>
</evidence>
<feature type="transmembrane region" description="Helical" evidence="2">
    <location>
        <begin position="54"/>
        <end position="75"/>
    </location>
</feature>
<gene>
    <name evidence="3" type="ORF">ILUMI_06700</name>
</gene>
<dbReference type="Pfam" id="PF03134">
    <property type="entry name" value="TB2_DP1_HVA22"/>
    <property type="match status" value="1"/>
</dbReference>
<dbReference type="GO" id="GO:0005881">
    <property type="term" value="C:cytoplasmic microtubule"/>
    <property type="evidence" value="ECO:0007669"/>
    <property type="project" value="TreeGrafter"/>
</dbReference>